<keyword evidence="1" id="KW-0472">Membrane</keyword>
<keyword evidence="3" id="KW-1185">Reference proteome</keyword>
<dbReference type="AlphaFoldDB" id="A0A7J6K4X6"/>
<keyword evidence="1" id="KW-0812">Transmembrane</keyword>
<reference evidence="2 3" key="1">
    <citation type="submission" date="2020-03" db="EMBL/GenBank/DDBJ databases">
        <title>Genome sequence of Toxoplasma gondii RH-88 strain.</title>
        <authorList>
            <person name="Lorenzi H.A."/>
            <person name="Venepally P."/>
            <person name="Rozenberg A."/>
            <person name="Sibley D."/>
        </authorList>
    </citation>
    <scope>NUCLEOTIDE SEQUENCE [LARGE SCALE GENOMIC DNA]</scope>
    <source>
        <strain evidence="2 3">RH-88</strain>
    </source>
</reference>
<name>A0A7J6K4X6_TOXGO</name>
<protein>
    <recommendedName>
        <fullName evidence="4">Transmembrane protein</fullName>
    </recommendedName>
</protein>
<evidence type="ECO:0000313" key="2">
    <source>
        <dbReference type="EMBL" id="KAF4642533.1"/>
    </source>
</evidence>
<accession>A0A7J6K4X6</accession>
<organism evidence="2 3">
    <name type="scientific">Toxoplasma gondii</name>
    <dbReference type="NCBI Taxonomy" id="5811"/>
    <lineage>
        <taxon>Eukaryota</taxon>
        <taxon>Sar</taxon>
        <taxon>Alveolata</taxon>
        <taxon>Apicomplexa</taxon>
        <taxon>Conoidasida</taxon>
        <taxon>Coccidia</taxon>
        <taxon>Eucoccidiorida</taxon>
        <taxon>Eimeriorina</taxon>
        <taxon>Sarcocystidae</taxon>
        <taxon>Toxoplasma</taxon>
    </lineage>
</organism>
<proteinExistence type="predicted"/>
<evidence type="ECO:0008006" key="4">
    <source>
        <dbReference type="Google" id="ProtNLM"/>
    </source>
</evidence>
<sequence>MKCLTTLLRVTWTESSCGLLEAFRVACVAVVVLAVTAAAAIGLAWHDVSAVLWDCLLCASVSNLLQIYIGRSVSGILDAPERCHSCPHSCD</sequence>
<keyword evidence="1" id="KW-1133">Transmembrane helix</keyword>
<feature type="transmembrane region" description="Helical" evidence="1">
    <location>
        <begin position="23"/>
        <end position="44"/>
    </location>
</feature>
<gene>
    <name evidence="2" type="ORF">TGRH88_032580</name>
</gene>
<dbReference type="EMBL" id="JAAUHK010000193">
    <property type="protein sequence ID" value="KAF4642533.1"/>
    <property type="molecule type" value="Genomic_DNA"/>
</dbReference>
<dbReference type="Proteomes" id="UP000557509">
    <property type="component" value="Unassembled WGS sequence"/>
</dbReference>
<evidence type="ECO:0000313" key="3">
    <source>
        <dbReference type="Proteomes" id="UP000557509"/>
    </source>
</evidence>
<comment type="caution">
    <text evidence="2">The sequence shown here is derived from an EMBL/GenBank/DDBJ whole genome shotgun (WGS) entry which is preliminary data.</text>
</comment>
<evidence type="ECO:0000256" key="1">
    <source>
        <dbReference type="SAM" id="Phobius"/>
    </source>
</evidence>